<dbReference type="EMBL" id="CAJVPV010002285">
    <property type="protein sequence ID" value="CAG8522697.1"/>
    <property type="molecule type" value="Genomic_DNA"/>
</dbReference>
<evidence type="ECO:0000313" key="2">
    <source>
        <dbReference type="Proteomes" id="UP000789342"/>
    </source>
</evidence>
<proteinExistence type="predicted"/>
<feature type="non-terminal residue" evidence="1">
    <location>
        <position position="1"/>
    </location>
</feature>
<dbReference type="Gene3D" id="1.20.910.10">
    <property type="entry name" value="Heme oxygenase-like"/>
    <property type="match status" value="1"/>
</dbReference>
<organism evidence="1 2">
    <name type="scientific">Acaulospora morrowiae</name>
    <dbReference type="NCBI Taxonomy" id="94023"/>
    <lineage>
        <taxon>Eukaryota</taxon>
        <taxon>Fungi</taxon>
        <taxon>Fungi incertae sedis</taxon>
        <taxon>Mucoromycota</taxon>
        <taxon>Glomeromycotina</taxon>
        <taxon>Glomeromycetes</taxon>
        <taxon>Diversisporales</taxon>
        <taxon>Acaulosporaceae</taxon>
        <taxon>Acaulospora</taxon>
    </lineage>
</organism>
<accession>A0A9N9FB93</accession>
<evidence type="ECO:0000313" key="1">
    <source>
        <dbReference type="EMBL" id="CAG8522697.1"/>
    </source>
</evidence>
<name>A0A9N9FB93_9GLOM</name>
<keyword evidence="2" id="KW-1185">Reference proteome</keyword>
<dbReference type="AlphaFoldDB" id="A0A9N9FB93"/>
<dbReference type="Proteomes" id="UP000789342">
    <property type="component" value="Unassembled WGS sequence"/>
</dbReference>
<sequence length="160" mass="18336">PPKDWDFGDVPQEFFIDVLVGVVNELEYFNAMLKSQALKHNFDIYGEPISAVAKIDGDYMINVAKKLPFEAWIAVNWAGLRFVYDGFSVAQESIKRNGYKYAFQDYIDVYTSPLFKNSSDQLEFLTNIIYKSKCANRKIAIKVISDHINNDYALLADNIN</sequence>
<comment type="caution">
    <text evidence="1">The sequence shown here is derived from an EMBL/GenBank/DDBJ whole genome shotgun (WGS) entry which is preliminary data.</text>
</comment>
<gene>
    <name evidence="1" type="ORF">AMORRO_LOCUS4285</name>
</gene>
<protein>
    <submittedName>
        <fullName evidence="1">18627_t:CDS:1</fullName>
    </submittedName>
</protein>
<dbReference type="InterPro" id="IPR016084">
    <property type="entry name" value="Haem_Oase-like_multi-hlx"/>
</dbReference>
<reference evidence="1" key="1">
    <citation type="submission" date="2021-06" db="EMBL/GenBank/DDBJ databases">
        <authorList>
            <person name="Kallberg Y."/>
            <person name="Tangrot J."/>
            <person name="Rosling A."/>
        </authorList>
    </citation>
    <scope>NUCLEOTIDE SEQUENCE</scope>
    <source>
        <strain evidence="1">CL551</strain>
    </source>
</reference>